<dbReference type="InterPro" id="IPR011032">
    <property type="entry name" value="GroES-like_sf"/>
</dbReference>
<evidence type="ECO:0000256" key="1">
    <source>
        <dbReference type="ARBA" id="ARBA00023002"/>
    </source>
</evidence>
<name>A0A383C7G6_9ZZZZ</name>
<dbReference type="InterPro" id="IPR045010">
    <property type="entry name" value="MDR_fam"/>
</dbReference>
<proteinExistence type="predicted"/>
<sequence length="151" mass="16695">MIFVNIKAKLIMTENTRILFKSRPLGWVNATHFELVKEPVSEPGPGEVLVRNIFLSLDPYMRGRMRDEKRYTVGFELGKVLDGGGVGEVMRSNNASLVPGDLVTGRLGWENYTVVARGLLTKVDGKVGSLSHYLGVLGMPSMTAWVGMRNI</sequence>
<evidence type="ECO:0000259" key="2">
    <source>
        <dbReference type="Pfam" id="PF16884"/>
    </source>
</evidence>
<protein>
    <recommendedName>
        <fullName evidence="2">Oxidoreductase N-terminal domain-containing protein</fullName>
    </recommendedName>
</protein>
<feature type="domain" description="Oxidoreductase N-terminal" evidence="2">
    <location>
        <begin position="17"/>
        <end position="123"/>
    </location>
</feature>
<organism evidence="3">
    <name type="scientific">marine metagenome</name>
    <dbReference type="NCBI Taxonomy" id="408172"/>
    <lineage>
        <taxon>unclassified sequences</taxon>
        <taxon>metagenomes</taxon>
        <taxon>ecological metagenomes</taxon>
    </lineage>
</organism>
<dbReference type="EMBL" id="UINC01206103">
    <property type="protein sequence ID" value="SVE27575.1"/>
    <property type="molecule type" value="Genomic_DNA"/>
</dbReference>
<dbReference type="PANTHER" id="PTHR43205">
    <property type="entry name" value="PROSTAGLANDIN REDUCTASE"/>
    <property type="match status" value="1"/>
</dbReference>
<dbReference type="GO" id="GO:0016628">
    <property type="term" value="F:oxidoreductase activity, acting on the CH-CH group of donors, NAD or NADP as acceptor"/>
    <property type="evidence" value="ECO:0007669"/>
    <property type="project" value="InterPro"/>
</dbReference>
<feature type="non-terminal residue" evidence="3">
    <location>
        <position position="151"/>
    </location>
</feature>
<dbReference type="InterPro" id="IPR041694">
    <property type="entry name" value="ADH_N_2"/>
</dbReference>
<dbReference type="Pfam" id="PF16884">
    <property type="entry name" value="ADH_N_2"/>
    <property type="match status" value="1"/>
</dbReference>
<dbReference type="AlphaFoldDB" id="A0A383C7G6"/>
<evidence type="ECO:0000313" key="3">
    <source>
        <dbReference type="EMBL" id="SVE27575.1"/>
    </source>
</evidence>
<dbReference type="SUPFAM" id="SSF50129">
    <property type="entry name" value="GroES-like"/>
    <property type="match status" value="1"/>
</dbReference>
<accession>A0A383C7G6</accession>
<dbReference type="Gene3D" id="3.90.180.10">
    <property type="entry name" value="Medium-chain alcohol dehydrogenases, catalytic domain"/>
    <property type="match status" value="1"/>
</dbReference>
<keyword evidence="1" id="KW-0560">Oxidoreductase</keyword>
<reference evidence="3" key="1">
    <citation type="submission" date="2018-05" db="EMBL/GenBank/DDBJ databases">
        <authorList>
            <person name="Lanie J.A."/>
            <person name="Ng W.-L."/>
            <person name="Kazmierczak K.M."/>
            <person name="Andrzejewski T.M."/>
            <person name="Davidsen T.M."/>
            <person name="Wayne K.J."/>
            <person name="Tettelin H."/>
            <person name="Glass J.I."/>
            <person name="Rusch D."/>
            <person name="Podicherti R."/>
            <person name="Tsui H.-C.T."/>
            <person name="Winkler M.E."/>
        </authorList>
    </citation>
    <scope>NUCLEOTIDE SEQUENCE</scope>
</reference>
<gene>
    <name evidence="3" type="ORF">METZ01_LOCUS480429</name>
</gene>
<dbReference type="PANTHER" id="PTHR43205:SF7">
    <property type="entry name" value="PROSTAGLANDIN REDUCTASE 1"/>
    <property type="match status" value="1"/>
</dbReference>